<dbReference type="PANTHER" id="PTHR10000:SF25">
    <property type="entry name" value="PHOSPHATASE YKRA-RELATED"/>
    <property type="match status" value="1"/>
</dbReference>
<dbReference type="InterPro" id="IPR036412">
    <property type="entry name" value="HAD-like_sf"/>
</dbReference>
<dbReference type="Gene3D" id="3.30.1240.10">
    <property type="match status" value="1"/>
</dbReference>
<dbReference type="GO" id="GO:0005829">
    <property type="term" value="C:cytosol"/>
    <property type="evidence" value="ECO:0007669"/>
    <property type="project" value="TreeGrafter"/>
</dbReference>
<dbReference type="InterPro" id="IPR023214">
    <property type="entry name" value="HAD_sf"/>
</dbReference>
<dbReference type="PANTHER" id="PTHR10000">
    <property type="entry name" value="PHOSPHOSERINE PHOSPHATASE"/>
    <property type="match status" value="1"/>
</dbReference>
<dbReference type="Gene3D" id="3.40.50.1000">
    <property type="entry name" value="HAD superfamily/HAD-like"/>
    <property type="match status" value="1"/>
</dbReference>
<dbReference type="PROSITE" id="PS01229">
    <property type="entry name" value="COF_2"/>
    <property type="match status" value="1"/>
</dbReference>
<dbReference type="EMBL" id="CACRSQ010000003">
    <property type="protein sequence ID" value="VYS94257.1"/>
    <property type="molecule type" value="Genomic_DNA"/>
</dbReference>
<protein>
    <submittedName>
        <fullName evidence="1">Bifunctional phosphatase/peptidyl-prolyl cis-trans isomerase</fullName>
    </submittedName>
</protein>
<dbReference type="PROSITE" id="PS01228">
    <property type="entry name" value="COF_1"/>
    <property type="match status" value="1"/>
</dbReference>
<dbReference type="SUPFAM" id="SSF56784">
    <property type="entry name" value="HAD-like"/>
    <property type="match status" value="1"/>
</dbReference>
<dbReference type="AlphaFoldDB" id="A0A6N2SL85"/>
<dbReference type="GO" id="GO:0016791">
    <property type="term" value="F:phosphatase activity"/>
    <property type="evidence" value="ECO:0007669"/>
    <property type="project" value="TreeGrafter"/>
</dbReference>
<dbReference type="GO" id="GO:0016853">
    <property type="term" value="F:isomerase activity"/>
    <property type="evidence" value="ECO:0007669"/>
    <property type="project" value="UniProtKB-KW"/>
</dbReference>
<dbReference type="Pfam" id="PF08282">
    <property type="entry name" value="Hydrolase_3"/>
    <property type="match status" value="1"/>
</dbReference>
<sequence length="256" mass="28623">MIKAVFFDIDGTLLSNTTGQIPKSAGEAIDSMRMNGVKVFTATGRHMSEIRDLPVDDIRFDGYITLNGQLCLDSRKELLYGEAIGERDVELMLAMFEEKKVPVMLVEKDRMYINYIDELVEKAQAAINTPVPEIGTYSGEPIYQFILYSEERMAEEIVAGLDGCKMTRWNPYGVDIISKNGGKVAGIRQILQDCGIRQNEIMAFGDGENDMDMLRYAGIGVAMGNAEEDVKVCADYITDDVEKDGIEKACKYFKMI</sequence>
<reference evidence="1" key="1">
    <citation type="submission" date="2019-11" db="EMBL/GenBank/DDBJ databases">
        <authorList>
            <person name="Feng L."/>
        </authorList>
    </citation>
    <scope>NUCLEOTIDE SEQUENCE</scope>
    <source>
        <strain evidence="1">AcaccaeLFYP115</strain>
    </source>
</reference>
<dbReference type="RefSeq" id="WP_156340486.1">
    <property type="nucleotide sequence ID" value="NZ_CACRSQ010000003.1"/>
</dbReference>
<dbReference type="NCBIfam" id="TIGR01484">
    <property type="entry name" value="HAD-SF-IIB"/>
    <property type="match status" value="1"/>
</dbReference>
<name>A0A6N2SL85_9FIRM</name>
<gene>
    <name evidence="1" type="ORF">ACLFYP115_01025</name>
</gene>
<keyword evidence="1" id="KW-0413">Isomerase</keyword>
<dbReference type="InterPro" id="IPR006379">
    <property type="entry name" value="HAD-SF_hydro_IIB"/>
</dbReference>
<proteinExistence type="predicted"/>
<evidence type="ECO:0000313" key="1">
    <source>
        <dbReference type="EMBL" id="VYS94257.1"/>
    </source>
</evidence>
<dbReference type="SFLD" id="SFLDS00003">
    <property type="entry name" value="Haloacid_Dehalogenase"/>
    <property type="match status" value="1"/>
</dbReference>
<dbReference type="SFLD" id="SFLDG01140">
    <property type="entry name" value="C2.B:_Phosphomannomutase_and_P"/>
    <property type="match status" value="1"/>
</dbReference>
<dbReference type="SFLD" id="SFLDG01144">
    <property type="entry name" value="C2.B.4:_PGP_Like"/>
    <property type="match status" value="1"/>
</dbReference>
<dbReference type="NCBIfam" id="TIGR00099">
    <property type="entry name" value="Cof-subfamily"/>
    <property type="match status" value="1"/>
</dbReference>
<organism evidence="1">
    <name type="scientific">Anaerostipes caccae</name>
    <dbReference type="NCBI Taxonomy" id="105841"/>
    <lineage>
        <taxon>Bacteria</taxon>
        <taxon>Bacillati</taxon>
        <taxon>Bacillota</taxon>
        <taxon>Clostridia</taxon>
        <taxon>Lachnospirales</taxon>
        <taxon>Lachnospiraceae</taxon>
        <taxon>Anaerostipes</taxon>
    </lineage>
</organism>
<accession>A0A6N2SL85</accession>
<dbReference type="GO" id="GO:0000287">
    <property type="term" value="F:magnesium ion binding"/>
    <property type="evidence" value="ECO:0007669"/>
    <property type="project" value="TreeGrafter"/>
</dbReference>
<dbReference type="InterPro" id="IPR000150">
    <property type="entry name" value="Cof"/>
</dbReference>